<accession>A0ABN0VCE7</accession>
<dbReference type="InterPro" id="IPR003482">
    <property type="entry name" value="Whib"/>
</dbReference>
<evidence type="ECO:0000256" key="5">
    <source>
        <dbReference type="ARBA" id="ARBA00023004"/>
    </source>
</evidence>
<keyword evidence="10 11" id="KW-0804">Transcription</keyword>
<sequence length="188" mass="21452">MTTTEPRNLRSRGDHAWQDLAACRTTVRRPVDPELFFPEADQTDRIRRAKAFCGQCTVRPTCLDAALENGDRDGIRGGLTEEERDPLHGKFRDRLDYARVNAVLAGRDIHLTDAERKAVARAAFRDGMPPERLAWLLQITEEYADKLYRRSRRETRNRAMDRPGRPRLHVVTGQAADSDDQQDLGRAA</sequence>
<keyword evidence="5 11" id="KW-0408">Iron</keyword>
<evidence type="ECO:0000256" key="11">
    <source>
        <dbReference type="HAMAP-Rule" id="MF_01479"/>
    </source>
</evidence>
<keyword evidence="8 11" id="KW-0238">DNA-binding</keyword>
<evidence type="ECO:0000256" key="1">
    <source>
        <dbReference type="ARBA" id="ARBA00004496"/>
    </source>
</evidence>
<comment type="PTM">
    <text evidence="11">The Fe-S cluster can be nitrosylated by nitric oxide (NO).</text>
</comment>
<protein>
    <recommendedName>
        <fullName evidence="11">Transcriptional regulator WhiB</fullName>
    </recommendedName>
</protein>
<keyword evidence="4 11" id="KW-0479">Metal-binding</keyword>
<evidence type="ECO:0000256" key="9">
    <source>
        <dbReference type="ARBA" id="ARBA00023157"/>
    </source>
</evidence>
<keyword evidence="15" id="KW-1185">Reference proteome</keyword>
<evidence type="ECO:0000256" key="7">
    <source>
        <dbReference type="ARBA" id="ARBA00023015"/>
    </source>
</evidence>
<dbReference type="Proteomes" id="UP001501867">
    <property type="component" value="Unassembled WGS sequence"/>
</dbReference>
<dbReference type="PANTHER" id="PTHR38839">
    <property type="entry name" value="TRANSCRIPTIONAL REGULATOR WHID-RELATED"/>
    <property type="match status" value="1"/>
</dbReference>
<proteinExistence type="inferred from homology"/>
<keyword evidence="11" id="KW-0963">Cytoplasm</keyword>
<evidence type="ECO:0000256" key="2">
    <source>
        <dbReference type="ARBA" id="ARBA00006597"/>
    </source>
</evidence>
<organism evidence="14 15">
    <name type="scientific">Streptomyces polychromogenes</name>
    <dbReference type="NCBI Taxonomy" id="67342"/>
    <lineage>
        <taxon>Bacteria</taxon>
        <taxon>Bacillati</taxon>
        <taxon>Actinomycetota</taxon>
        <taxon>Actinomycetes</taxon>
        <taxon>Kitasatosporales</taxon>
        <taxon>Streptomycetaceae</taxon>
        <taxon>Streptomyces</taxon>
    </lineage>
</organism>
<evidence type="ECO:0000259" key="13">
    <source>
        <dbReference type="PROSITE" id="PS51674"/>
    </source>
</evidence>
<evidence type="ECO:0000256" key="4">
    <source>
        <dbReference type="ARBA" id="ARBA00022723"/>
    </source>
</evidence>
<keyword evidence="9 11" id="KW-1015">Disulfide bond</keyword>
<evidence type="ECO:0000313" key="14">
    <source>
        <dbReference type="EMBL" id="GAA0285887.1"/>
    </source>
</evidence>
<comment type="cofactor">
    <cofactor evidence="11">
        <name>[4Fe-4S] cluster</name>
        <dbReference type="ChEBI" id="CHEBI:49883"/>
    </cofactor>
    <text evidence="11">Binds 1 [4Fe-4S] cluster per subunit. Following nitrosylation of the [4Fe-4S] cluster binds 1 [4Fe-8(NO)] cluster per subunit.</text>
</comment>
<keyword evidence="7 11" id="KW-0805">Transcription regulation</keyword>
<dbReference type="Pfam" id="PF02467">
    <property type="entry name" value="Whib"/>
    <property type="match status" value="1"/>
</dbReference>
<comment type="similarity">
    <text evidence="2 11">Belongs to the WhiB family.</text>
</comment>
<reference evidence="14 15" key="1">
    <citation type="journal article" date="2019" name="Int. J. Syst. Evol. Microbiol.">
        <title>The Global Catalogue of Microorganisms (GCM) 10K type strain sequencing project: providing services to taxonomists for standard genome sequencing and annotation.</title>
        <authorList>
            <consortium name="The Broad Institute Genomics Platform"/>
            <consortium name="The Broad Institute Genome Sequencing Center for Infectious Disease"/>
            <person name="Wu L."/>
            <person name="Ma J."/>
        </authorList>
    </citation>
    <scope>NUCLEOTIDE SEQUENCE [LARGE SCALE GENOMIC DNA]</scope>
    <source>
        <strain evidence="14 15">JCM 4505</strain>
    </source>
</reference>
<dbReference type="RefSeq" id="WP_344157300.1">
    <property type="nucleotide sequence ID" value="NZ_BAAABV010000015.1"/>
</dbReference>
<dbReference type="EMBL" id="BAAABV010000015">
    <property type="protein sequence ID" value="GAA0285887.1"/>
    <property type="molecule type" value="Genomic_DNA"/>
</dbReference>
<name>A0ABN0VCE7_9ACTN</name>
<feature type="region of interest" description="Disordered" evidence="12">
    <location>
        <begin position="154"/>
        <end position="188"/>
    </location>
</feature>
<feature type="domain" description="4Fe-4S Wbl-type" evidence="13">
    <location>
        <begin position="22"/>
        <end position="86"/>
    </location>
</feature>
<dbReference type="HAMAP" id="MF_01479">
    <property type="entry name" value="WhiB"/>
    <property type="match status" value="1"/>
</dbReference>
<feature type="binding site" evidence="11">
    <location>
        <position position="53"/>
    </location>
    <ligand>
        <name>[4Fe-4S] cluster</name>
        <dbReference type="ChEBI" id="CHEBI:49883"/>
    </ligand>
</feature>
<gene>
    <name evidence="11" type="primary">whiB</name>
    <name evidence="14" type="ORF">GCM10010302_25210</name>
</gene>
<keyword evidence="6 11" id="KW-0411">Iron-sulfur</keyword>
<comment type="PTM">
    <text evidence="11">Upon Fe-S cluster removal intramolecular disulfide bonds are formed.</text>
</comment>
<comment type="subcellular location">
    <subcellularLocation>
        <location evidence="1 11">Cytoplasm</location>
    </subcellularLocation>
</comment>
<keyword evidence="3 11" id="KW-0004">4Fe-4S</keyword>
<evidence type="ECO:0000256" key="3">
    <source>
        <dbReference type="ARBA" id="ARBA00022485"/>
    </source>
</evidence>
<evidence type="ECO:0000256" key="8">
    <source>
        <dbReference type="ARBA" id="ARBA00023125"/>
    </source>
</evidence>
<feature type="compositionally biased region" description="Basic and acidic residues" evidence="12">
    <location>
        <begin position="154"/>
        <end position="164"/>
    </location>
</feature>
<feature type="binding site" evidence="11">
    <location>
        <position position="56"/>
    </location>
    <ligand>
        <name>[4Fe-4S] cluster</name>
        <dbReference type="ChEBI" id="CHEBI:49883"/>
    </ligand>
</feature>
<feature type="binding site" evidence="11">
    <location>
        <position position="62"/>
    </location>
    <ligand>
        <name>[4Fe-4S] cluster</name>
        <dbReference type="ChEBI" id="CHEBI:49883"/>
    </ligand>
</feature>
<comment type="function">
    <text evidence="11">Acts as a transcriptional regulator. Probably redox-responsive. The apo- but not holo-form probably binds DNA.</text>
</comment>
<dbReference type="PROSITE" id="PS51674">
    <property type="entry name" value="4FE4S_WBL"/>
    <property type="match status" value="1"/>
</dbReference>
<evidence type="ECO:0000256" key="10">
    <source>
        <dbReference type="ARBA" id="ARBA00023163"/>
    </source>
</evidence>
<comment type="caution">
    <text evidence="14">The sequence shown here is derived from an EMBL/GenBank/DDBJ whole genome shotgun (WGS) entry which is preliminary data.</text>
</comment>
<evidence type="ECO:0000256" key="6">
    <source>
        <dbReference type="ARBA" id="ARBA00023014"/>
    </source>
</evidence>
<evidence type="ECO:0000256" key="12">
    <source>
        <dbReference type="SAM" id="MobiDB-lite"/>
    </source>
</evidence>
<evidence type="ECO:0000313" key="15">
    <source>
        <dbReference type="Proteomes" id="UP001501867"/>
    </source>
</evidence>
<feature type="binding site" evidence="11">
    <location>
        <position position="23"/>
    </location>
    <ligand>
        <name>[4Fe-4S] cluster</name>
        <dbReference type="ChEBI" id="CHEBI:49883"/>
    </ligand>
</feature>
<dbReference type="InterPro" id="IPR034768">
    <property type="entry name" value="4FE4S_WBL"/>
</dbReference>